<dbReference type="Pfam" id="PF05627">
    <property type="entry name" value="AvrRpt-cleavage"/>
    <property type="match status" value="1"/>
</dbReference>
<dbReference type="EMBL" id="CP097511">
    <property type="protein sequence ID" value="URE48556.1"/>
    <property type="molecule type" value="Genomic_DNA"/>
</dbReference>
<protein>
    <submittedName>
        <fullName evidence="8">Actin-related protein 2 3 complex subunit</fullName>
    </submittedName>
</protein>
<evidence type="ECO:0000256" key="1">
    <source>
        <dbReference type="ARBA" id="ARBA00004245"/>
    </source>
</evidence>
<dbReference type="Pfam" id="PF05856">
    <property type="entry name" value="ARPC4"/>
    <property type="match status" value="1"/>
</dbReference>
<evidence type="ECO:0000256" key="3">
    <source>
        <dbReference type="ARBA" id="ARBA00022490"/>
    </source>
</evidence>
<sequence>MAKKNSQTEYSKADVKATTLRLYLTCIRNTLEAAMCLQNFPCQEVERHNKPEVELKTSPELLLNPVLICRNEAEKCLIETSINSIRISLKVKQADELENILAKKFLRFLSMRAESFQVLRRKPVQGYDISFLITNYHCEDMHKHKLIDFIVQFMEDIDKEISELKLSQHARISKLGNVESDGNVPYAQHIEVIHKQGSEGKVVTPNNPHKFPEASNANLEAPNPNDEPRRHTKTLIHHGSVTHKPTTKSPIHRHGYQPNSGDKRPGRISSGSENSMERSPLHPRYQVKAATRGGVSSPSKGSSEGSHVLASNIAGRSRMRTGGRGDETPEKGSSVPRFGEWDESDPSSADNFTGIFNKVREEKQTGSAAMVINDTVYVNDQDRRSGSLSELWL</sequence>
<reference evidence="8" key="1">
    <citation type="submission" date="2022-05" db="EMBL/GenBank/DDBJ databases">
        <title>The Musa troglodytarum L. genome provides insights into the mechanism of non-climacteric behaviour and enrichment of carotenoids.</title>
        <authorList>
            <person name="Wang J."/>
        </authorList>
    </citation>
    <scope>NUCLEOTIDE SEQUENCE</scope>
    <source>
        <tissue evidence="8">Leaf</tissue>
    </source>
</reference>
<evidence type="ECO:0000256" key="5">
    <source>
        <dbReference type="ARBA" id="ARBA00023212"/>
    </source>
</evidence>
<dbReference type="InterPro" id="IPR034666">
    <property type="entry name" value="ARPC2/4"/>
</dbReference>
<evidence type="ECO:0000313" key="8">
    <source>
        <dbReference type="EMBL" id="URE48556.1"/>
    </source>
</evidence>
<dbReference type="InterPro" id="IPR008384">
    <property type="entry name" value="ARPC4"/>
</dbReference>
<dbReference type="PANTHER" id="PTHR22629">
    <property type="entry name" value="ARP2/3 COMPLEX 20 KD SUBUNIT"/>
    <property type="match status" value="1"/>
</dbReference>
<dbReference type="PANTHER" id="PTHR22629:SF0">
    <property type="entry name" value="ACTIN-RELATED PROTEIN 2_3 COMPLEX SUBUNIT 4"/>
    <property type="match status" value="1"/>
</dbReference>
<dbReference type="AlphaFoldDB" id="A0A9E7IAB8"/>
<dbReference type="InterPro" id="IPR008700">
    <property type="entry name" value="TypeIII_avirulence_cleave"/>
</dbReference>
<dbReference type="SUPFAM" id="SSF69645">
    <property type="entry name" value="Arp2/3 complex subunits"/>
    <property type="match status" value="1"/>
</dbReference>
<evidence type="ECO:0000256" key="4">
    <source>
        <dbReference type="ARBA" id="ARBA00023203"/>
    </source>
</evidence>
<feature type="region of interest" description="Disordered" evidence="6">
    <location>
        <begin position="198"/>
        <end position="350"/>
    </location>
</feature>
<gene>
    <name evidence="8" type="ORF">MUK42_13872</name>
</gene>
<keyword evidence="5" id="KW-0206">Cytoskeleton</keyword>
<dbReference type="OrthoDB" id="1109067at2759"/>
<accession>A0A9E7IAB8</accession>
<dbReference type="Gene3D" id="3.30.1460.20">
    <property type="match status" value="1"/>
</dbReference>
<comment type="subcellular location">
    <subcellularLocation>
        <location evidence="1">Cytoplasm</location>
        <location evidence="1">Cytoskeleton</location>
    </subcellularLocation>
</comment>
<evidence type="ECO:0000256" key="6">
    <source>
        <dbReference type="SAM" id="MobiDB-lite"/>
    </source>
</evidence>
<keyword evidence="3" id="KW-0963">Cytoplasm</keyword>
<keyword evidence="9" id="KW-1185">Reference proteome</keyword>
<dbReference type="GO" id="GO:0030041">
    <property type="term" value="P:actin filament polymerization"/>
    <property type="evidence" value="ECO:0007669"/>
    <property type="project" value="InterPro"/>
</dbReference>
<dbReference type="Proteomes" id="UP001055439">
    <property type="component" value="Chromosome 9"/>
</dbReference>
<evidence type="ECO:0000259" key="7">
    <source>
        <dbReference type="Pfam" id="PF05627"/>
    </source>
</evidence>
<evidence type="ECO:0000313" key="9">
    <source>
        <dbReference type="Proteomes" id="UP001055439"/>
    </source>
</evidence>
<feature type="domain" description="RIN4 pathogenic type III effector avirulence factor Avr cleavage site" evidence="7">
    <location>
        <begin position="330"/>
        <end position="364"/>
    </location>
</feature>
<dbReference type="GO" id="GO:0051015">
    <property type="term" value="F:actin filament binding"/>
    <property type="evidence" value="ECO:0007669"/>
    <property type="project" value="TreeGrafter"/>
</dbReference>
<name>A0A9E7IAB8_9LILI</name>
<proteinExistence type="inferred from homology"/>
<organism evidence="8 9">
    <name type="scientific">Musa troglodytarum</name>
    <name type="common">fe'i banana</name>
    <dbReference type="NCBI Taxonomy" id="320322"/>
    <lineage>
        <taxon>Eukaryota</taxon>
        <taxon>Viridiplantae</taxon>
        <taxon>Streptophyta</taxon>
        <taxon>Embryophyta</taxon>
        <taxon>Tracheophyta</taxon>
        <taxon>Spermatophyta</taxon>
        <taxon>Magnoliopsida</taxon>
        <taxon>Liliopsida</taxon>
        <taxon>Zingiberales</taxon>
        <taxon>Musaceae</taxon>
        <taxon>Musa</taxon>
    </lineage>
</organism>
<dbReference type="GO" id="GO:0005885">
    <property type="term" value="C:Arp2/3 protein complex"/>
    <property type="evidence" value="ECO:0007669"/>
    <property type="project" value="InterPro"/>
</dbReference>
<dbReference type="FunFam" id="3.30.1460.20:FF:000001">
    <property type="entry name" value="Actin-related protein 2/3 complex subunit 4"/>
    <property type="match status" value="1"/>
</dbReference>
<feature type="compositionally biased region" description="Low complexity" evidence="6">
    <location>
        <begin position="293"/>
        <end position="306"/>
    </location>
</feature>
<comment type="similarity">
    <text evidence="2">Belongs to the ARPC4 family.</text>
</comment>
<evidence type="ECO:0000256" key="2">
    <source>
        <dbReference type="ARBA" id="ARBA00005919"/>
    </source>
</evidence>
<dbReference type="GO" id="GO:0034314">
    <property type="term" value="P:Arp2/3 complex-mediated actin nucleation"/>
    <property type="evidence" value="ECO:0007669"/>
    <property type="project" value="InterPro"/>
</dbReference>
<keyword evidence="4" id="KW-0009">Actin-binding</keyword>